<dbReference type="AlphaFoldDB" id="A0A7H9APP7"/>
<name>A0A7H9APP7_9FLAO</name>
<dbReference type="PROSITE" id="PS51257">
    <property type="entry name" value="PROKAR_LIPOPROTEIN"/>
    <property type="match status" value="1"/>
</dbReference>
<evidence type="ECO:0000313" key="1">
    <source>
        <dbReference type="EMBL" id="QLG45363.1"/>
    </source>
</evidence>
<proteinExistence type="predicted"/>
<dbReference type="EMBL" id="CP058595">
    <property type="protein sequence ID" value="QLG45363.1"/>
    <property type="molecule type" value="Genomic_DNA"/>
</dbReference>
<dbReference type="KEGG" id="cagg:HYG79_08390"/>
<gene>
    <name evidence="1" type="ORF">HYG79_08390</name>
</gene>
<dbReference type="RefSeq" id="WP_179241652.1">
    <property type="nucleotide sequence ID" value="NZ_CP058595.1"/>
</dbReference>
<sequence>MKSGINIKSITSIFLIIVACISCENTPKLYADYVWDPEIEKLKGDNLKAWIEEAPFNGKWDPTKTEDGKAVLTTNEEQLFPFIGNYKKEDGTLNNTEDVYQKTRMFFKDDKRGESFVHVTLLTHDEELFVNESYSEMGNVAFSGVNAINESYRATLKETKATNNGKNVKSGIYWVRTNYITYCMAFCQKKNMVFQVAFPCEEVNKQKAVSKIKEVNRTLQLKLHEWDIVKPEDLEVNPEPKTFWKDPYAHIFSNKRYFLLSDLSVKLANTKFEEIRSKDTDVDYLFAYEGPLGEVKLAFSKKETDFSEQEYPNEMGEKTFTSILEYPHGFESNRKIYINKNEKGNRVYFEGQTYFKDNHILDIRYSYPIGDTEAKAVIENALARLKISSTI</sequence>
<dbReference type="Proteomes" id="UP000509302">
    <property type="component" value="Chromosome"/>
</dbReference>
<keyword evidence="2" id="KW-1185">Reference proteome</keyword>
<accession>A0A7H9APP7</accession>
<evidence type="ECO:0000313" key="2">
    <source>
        <dbReference type="Proteomes" id="UP000509302"/>
    </source>
</evidence>
<protein>
    <submittedName>
        <fullName evidence="1">Uncharacterized protein</fullName>
    </submittedName>
</protein>
<organism evidence="1 2">
    <name type="scientific">Costertonia aggregata</name>
    <dbReference type="NCBI Taxonomy" id="343403"/>
    <lineage>
        <taxon>Bacteria</taxon>
        <taxon>Pseudomonadati</taxon>
        <taxon>Bacteroidota</taxon>
        <taxon>Flavobacteriia</taxon>
        <taxon>Flavobacteriales</taxon>
        <taxon>Flavobacteriaceae</taxon>
        <taxon>Costertonia</taxon>
    </lineage>
</organism>
<reference evidence="1 2" key="1">
    <citation type="journal article" date="2006" name="Int. J. Syst. Evol. Microbiol.">
        <title>Costertonia aggregata gen. nov., sp. nov., a mesophilic marine bacterium of the family Flavobacteriaceae, isolated from a mature biofilm.</title>
        <authorList>
            <person name="Kwon K.K."/>
            <person name="Lee Y.K."/>
            <person name="Lee H.K."/>
        </authorList>
    </citation>
    <scope>NUCLEOTIDE SEQUENCE [LARGE SCALE GENOMIC DNA]</scope>
    <source>
        <strain evidence="1 2">KCCM 42265</strain>
    </source>
</reference>